<evidence type="ECO:0000313" key="4">
    <source>
        <dbReference type="Proteomes" id="UP000535491"/>
    </source>
</evidence>
<keyword evidence="1" id="KW-0472">Membrane</keyword>
<evidence type="ECO:0000256" key="1">
    <source>
        <dbReference type="SAM" id="Phobius"/>
    </source>
</evidence>
<organism evidence="3 4">
    <name type="scientific">Paenactinomyces guangxiensis</name>
    <dbReference type="NCBI Taxonomy" id="1490290"/>
    <lineage>
        <taxon>Bacteria</taxon>
        <taxon>Bacillati</taxon>
        <taxon>Bacillota</taxon>
        <taxon>Bacilli</taxon>
        <taxon>Bacillales</taxon>
        <taxon>Thermoactinomycetaceae</taxon>
        <taxon>Paenactinomyces</taxon>
    </lineage>
</organism>
<proteinExistence type="predicted"/>
<reference evidence="3 4" key="1">
    <citation type="submission" date="2020-07" db="EMBL/GenBank/DDBJ databases">
        <authorList>
            <person name="Feng H."/>
        </authorList>
    </citation>
    <scope>NUCLEOTIDE SEQUENCE [LARGE SCALE GENOMIC DNA]</scope>
    <source>
        <strain evidence="4">s-10</strain>
    </source>
</reference>
<name>A0A7W2AAN5_9BACL</name>
<comment type="caution">
    <text evidence="3">The sequence shown here is derived from an EMBL/GenBank/DDBJ whole genome shotgun (WGS) entry which is preliminary data.</text>
</comment>
<sequence length="207" mass="24444">MNPIGADIQEARRQLTEILSDPEFGGNSKNVEAPDISLQPGTPKQTSFFSQWNGEFPQEVLFALYIFLGVFVAVILIWVIRNWWIQRSLKNSVKRKKKPQEQPHWLDQAKTLAQQGEYRFAIRALFHYLLEFTSKQKKIFLQIDKTNGEYQQEVRERWPANAKPFGQLTNQFDEIWYGEKHATENEFTLYQRKIMEFVEKGGQDEKR</sequence>
<keyword evidence="1" id="KW-0812">Transmembrane</keyword>
<evidence type="ECO:0000313" key="3">
    <source>
        <dbReference type="EMBL" id="MBA4496384.1"/>
    </source>
</evidence>
<dbReference type="AlphaFoldDB" id="A0A7W2AAN5"/>
<evidence type="ECO:0000259" key="2">
    <source>
        <dbReference type="Pfam" id="PF13559"/>
    </source>
</evidence>
<protein>
    <submittedName>
        <fullName evidence="3">DUF4129 domain-containing protein</fullName>
    </submittedName>
</protein>
<dbReference type="EMBL" id="JACEIQ010000032">
    <property type="protein sequence ID" value="MBA4496384.1"/>
    <property type="molecule type" value="Genomic_DNA"/>
</dbReference>
<feature type="domain" description="Protein-glutamine gamma-glutamyltransferase-like C-terminal" evidence="2">
    <location>
        <begin position="144"/>
        <end position="188"/>
    </location>
</feature>
<keyword evidence="1" id="KW-1133">Transmembrane helix</keyword>
<dbReference type="RefSeq" id="WP_181754754.1">
    <property type="nucleotide sequence ID" value="NZ_JACEIQ010000032.1"/>
</dbReference>
<accession>A0A7W2AAN5</accession>
<dbReference type="Pfam" id="PF13559">
    <property type="entry name" value="DUF4129"/>
    <property type="match status" value="1"/>
</dbReference>
<gene>
    <name evidence="3" type="ORF">H1191_19140</name>
</gene>
<dbReference type="Proteomes" id="UP000535491">
    <property type="component" value="Unassembled WGS sequence"/>
</dbReference>
<feature type="transmembrane region" description="Helical" evidence="1">
    <location>
        <begin position="60"/>
        <end position="80"/>
    </location>
</feature>
<dbReference type="InterPro" id="IPR025403">
    <property type="entry name" value="TgpA-like_C"/>
</dbReference>
<keyword evidence="4" id="KW-1185">Reference proteome</keyword>